<feature type="binding site" evidence="5">
    <location>
        <begin position="56"/>
        <end position="58"/>
    </location>
    <ligand>
        <name>AMP</name>
        <dbReference type="ChEBI" id="CHEBI:456215"/>
    </ligand>
</feature>
<comment type="caution">
    <text evidence="5">Lacks conserved residue(s) required for the propagation of feature annotation.</text>
</comment>
<dbReference type="HAMAP" id="MF_00235">
    <property type="entry name" value="Adenylate_kinase_Adk"/>
    <property type="match status" value="1"/>
</dbReference>
<dbReference type="EC" id="2.7.4.3" evidence="5 7"/>
<keyword evidence="4 5" id="KW-0418">Kinase</keyword>
<organism evidence="8 9">
    <name type="scientific">Candidatus Berkelbacteria bacterium RIFCSPLOWO2_01_FULL_50_28</name>
    <dbReference type="NCBI Taxonomy" id="1797471"/>
    <lineage>
        <taxon>Bacteria</taxon>
        <taxon>Candidatus Berkelbacteria</taxon>
    </lineage>
</organism>
<keyword evidence="2 5" id="KW-0545">Nucleotide biosynthesis</keyword>
<comment type="subunit">
    <text evidence="5 7">Monomer.</text>
</comment>
<dbReference type="InterPro" id="IPR027417">
    <property type="entry name" value="P-loop_NTPase"/>
</dbReference>
<feature type="binding site" evidence="5">
    <location>
        <position position="34"/>
    </location>
    <ligand>
        <name>AMP</name>
        <dbReference type="ChEBI" id="CHEBI:456215"/>
    </ligand>
</feature>
<reference evidence="8 9" key="1">
    <citation type="journal article" date="2016" name="Nat. Commun.">
        <title>Thousands of microbial genomes shed light on interconnected biogeochemical processes in an aquifer system.</title>
        <authorList>
            <person name="Anantharaman K."/>
            <person name="Brown C.T."/>
            <person name="Hug L.A."/>
            <person name="Sharon I."/>
            <person name="Castelle C.J."/>
            <person name="Probst A.J."/>
            <person name="Thomas B.C."/>
            <person name="Singh A."/>
            <person name="Wilkins M.J."/>
            <person name="Karaoz U."/>
            <person name="Brodie E.L."/>
            <person name="Williams K.H."/>
            <person name="Hubbard S.S."/>
            <person name="Banfield J.F."/>
        </authorList>
    </citation>
    <scope>NUCLEOTIDE SEQUENCE [LARGE SCALE GENOMIC DNA]</scope>
</reference>
<feature type="binding site" evidence="5">
    <location>
        <position position="125"/>
    </location>
    <ligand>
        <name>ATP</name>
        <dbReference type="ChEBI" id="CHEBI:30616"/>
    </ligand>
</feature>
<dbReference type="Proteomes" id="UP000177481">
    <property type="component" value="Unassembled WGS sequence"/>
</dbReference>
<protein>
    <recommendedName>
        <fullName evidence="5 7">Adenylate kinase</fullName>
        <shortName evidence="5">AK</shortName>
        <ecNumber evidence="5 7">2.7.4.3</ecNumber>
    </recommendedName>
    <alternativeName>
        <fullName evidence="5">ATP-AMP transphosphorylase</fullName>
    </alternativeName>
    <alternativeName>
        <fullName evidence="5">ATP:AMP phosphotransferase</fullName>
    </alternativeName>
    <alternativeName>
        <fullName evidence="5">Adenylate monophosphate kinase</fullName>
    </alternativeName>
</protein>
<dbReference type="CDD" id="cd01428">
    <property type="entry name" value="ADK"/>
    <property type="match status" value="1"/>
</dbReference>
<comment type="domain">
    <text evidence="5">Consists of three domains, a large central CORE domain and two small peripheral domains, NMPbind and LID, which undergo movements during catalysis. The LID domain closes over the site of phosphoryl transfer upon ATP binding. Assembling and dissambling the active center during each catalytic cycle provides an effective means to prevent ATP hydrolysis.</text>
</comment>
<dbReference type="PRINTS" id="PR00094">
    <property type="entry name" value="ADENYLTKNASE"/>
</dbReference>
<dbReference type="EMBL" id="MEZX01000002">
    <property type="protein sequence ID" value="OGD64896.1"/>
    <property type="molecule type" value="Genomic_DNA"/>
</dbReference>
<evidence type="ECO:0000256" key="7">
    <source>
        <dbReference type="RuleBase" id="RU003331"/>
    </source>
</evidence>
<evidence type="ECO:0000256" key="3">
    <source>
        <dbReference type="ARBA" id="ARBA00022741"/>
    </source>
</evidence>
<sequence length="194" mass="21761">MSKQVFVVIGAQGSGKSTQAERLAKRLGFTRFESGEILRGLALKDEHLRDFLKTGNLLTDENIAVIVERFVEDNSSATGFVFDGFPRTITQGPILKQLAEKYGWKVVGVNIVISDETAKLRLSKRVSVVDGKETVRDDDRPEIVEKRLRVYHERTEPILSYFKENFSLIKINGEPDRDAVTSEINAVLAHLLDG</sequence>
<comment type="subcellular location">
    <subcellularLocation>
        <location evidence="5 7">Cytoplasm</location>
    </subcellularLocation>
</comment>
<feature type="binding site" evidence="5">
    <location>
        <position position="91"/>
    </location>
    <ligand>
        <name>AMP</name>
        <dbReference type="ChEBI" id="CHEBI:456215"/>
    </ligand>
</feature>
<dbReference type="GO" id="GO:0005524">
    <property type="term" value="F:ATP binding"/>
    <property type="evidence" value="ECO:0007669"/>
    <property type="project" value="UniProtKB-UniRule"/>
</dbReference>
<gene>
    <name evidence="5" type="primary">adk</name>
    <name evidence="8" type="ORF">A3A71_02525</name>
</gene>
<comment type="catalytic activity">
    <reaction evidence="5 7">
        <text>AMP + ATP = 2 ADP</text>
        <dbReference type="Rhea" id="RHEA:12973"/>
        <dbReference type="ChEBI" id="CHEBI:30616"/>
        <dbReference type="ChEBI" id="CHEBI:456215"/>
        <dbReference type="ChEBI" id="CHEBI:456216"/>
        <dbReference type="EC" id="2.7.4.3"/>
    </reaction>
</comment>
<feature type="binding site" evidence="5">
    <location>
        <position position="136"/>
    </location>
    <ligand>
        <name>AMP</name>
        <dbReference type="ChEBI" id="CHEBI:456215"/>
    </ligand>
</feature>
<keyword evidence="5" id="KW-0963">Cytoplasm</keyword>
<dbReference type="UniPathway" id="UPA00588">
    <property type="reaction ID" value="UER00649"/>
</dbReference>
<dbReference type="InterPro" id="IPR000850">
    <property type="entry name" value="Adenylat/UMP-CMP_kin"/>
</dbReference>
<feature type="binding site" evidence="5">
    <location>
        <begin position="84"/>
        <end position="87"/>
    </location>
    <ligand>
        <name>AMP</name>
        <dbReference type="ChEBI" id="CHEBI:456215"/>
    </ligand>
</feature>
<keyword evidence="5 7" id="KW-0067">ATP-binding</keyword>
<evidence type="ECO:0000256" key="4">
    <source>
        <dbReference type="ARBA" id="ARBA00022777"/>
    </source>
</evidence>
<dbReference type="PANTHER" id="PTHR23359">
    <property type="entry name" value="NUCLEOTIDE KINASE"/>
    <property type="match status" value="1"/>
</dbReference>
<dbReference type="GO" id="GO:0004017">
    <property type="term" value="F:AMP kinase activity"/>
    <property type="evidence" value="ECO:0007669"/>
    <property type="project" value="UniProtKB-UniRule"/>
</dbReference>
<dbReference type="Pfam" id="PF00406">
    <property type="entry name" value="ADK"/>
    <property type="match status" value="1"/>
</dbReference>
<evidence type="ECO:0000313" key="9">
    <source>
        <dbReference type="Proteomes" id="UP000177481"/>
    </source>
</evidence>
<feature type="binding site" evidence="5">
    <location>
        <begin position="13"/>
        <end position="18"/>
    </location>
    <ligand>
        <name>ATP</name>
        <dbReference type="ChEBI" id="CHEBI:30616"/>
    </ligand>
</feature>
<dbReference type="GO" id="GO:0005737">
    <property type="term" value="C:cytoplasm"/>
    <property type="evidence" value="ECO:0007669"/>
    <property type="project" value="UniProtKB-SubCell"/>
</dbReference>
<feature type="binding site" evidence="5">
    <location>
        <position position="39"/>
    </location>
    <ligand>
        <name>AMP</name>
        <dbReference type="ChEBI" id="CHEBI:456215"/>
    </ligand>
</feature>
<keyword evidence="1 5" id="KW-0808">Transferase</keyword>
<comment type="caution">
    <text evidence="8">The sequence shown here is derived from an EMBL/GenBank/DDBJ whole genome shotgun (WGS) entry which is preliminary data.</text>
</comment>
<name>A0A1F5EC98_9BACT</name>
<feature type="binding site" evidence="5">
    <location>
        <position position="175"/>
    </location>
    <ligand>
        <name>ATP</name>
        <dbReference type="ChEBI" id="CHEBI:30616"/>
    </ligand>
</feature>
<comment type="similarity">
    <text evidence="5 6">Belongs to the adenylate kinase family.</text>
</comment>
<evidence type="ECO:0000256" key="1">
    <source>
        <dbReference type="ARBA" id="ARBA00022679"/>
    </source>
</evidence>
<dbReference type="Gene3D" id="3.40.50.300">
    <property type="entry name" value="P-loop containing nucleotide triphosphate hydrolases"/>
    <property type="match status" value="1"/>
</dbReference>
<keyword evidence="3 5" id="KW-0547">Nucleotide-binding</keyword>
<dbReference type="STRING" id="1797471.A3A71_02525"/>
<proteinExistence type="inferred from homology"/>
<dbReference type="InterPro" id="IPR033690">
    <property type="entry name" value="Adenylat_kinase_CS"/>
</dbReference>
<dbReference type="PROSITE" id="PS00113">
    <property type="entry name" value="ADENYLATE_KINASE"/>
    <property type="match status" value="1"/>
</dbReference>
<feature type="binding site" evidence="5">
    <location>
        <position position="147"/>
    </location>
    <ligand>
        <name>AMP</name>
        <dbReference type="ChEBI" id="CHEBI:456215"/>
    </ligand>
</feature>
<evidence type="ECO:0000256" key="5">
    <source>
        <dbReference type="HAMAP-Rule" id="MF_00235"/>
    </source>
</evidence>
<dbReference type="AlphaFoldDB" id="A0A1F5EC98"/>
<comment type="pathway">
    <text evidence="5">Purine metabolism; AMP biosynthesis via salvage pathway; AMP from ADP: step 1/1.</text>
</comment>
<evidence type="ECO:0000313" key="8">
    <source>
        <dbReference type="EMBL" id="OGD64896.1"/>
    </source>
</evidence>
<evidence type="ECO:0000256" key="6">
    <source>
        <dbReference type="RuleBase" id="RU003330"/>
    </source>
</evidence>
<evidence type="ECO:0000256" key="2">
    <source>
        <dbReference type="ARBA" id="ARBA00022727"/>
    </source>
</evidence>
<accession>A0A1F5EC98</accession>
<dbReference type="GO" id="GO:0044209">
    <property type="term" value="P:AMP salvage"/>
    <property type="evidence" value="ECO:0007669"/>
    <property type="project" value="UniProtKB-UniRule"/>
</dbReference>
<comment type="function">
    <text evidence="5">Catalyzes the reversible transfer of the terminal phosphate group between ATP and AMP. Plays an important role in cellular energy homeostasis and in adenine nucleotide metabolism.</text>
</comment>
<dbReference type="SUPFAM" id="SSF52540">
    <property type="entry name" value="P-loop containing nucleoside triphosphate hydrolases"/>
    <property type="match status" value="1"/>
</dbReference>